<organism evidence="1 2">
    <name type="scientific">Burkholderia phage phiE125</name>
    <dbReference type="NCBI Taxonomy" id="2883940"/>
    <lineage>
        <taxon>Viruses</taxon>
        <taxon>Duplodnaviria</taxon>
        <taxon>Heunggongvirae</taxon>
        <taxon>Uroviricota</taxon>
        <taxon>Caudoviricetes</taxon>
        <taxon>Stanholtvirus</taxon>
        <taxon>Stanholtvirus E125</taxon>
    </lineage>
</organism>
<reference evidence="1 2" key="1">
    <citation type="journal article" date="2002" name="J. Bacteriol.">
        <title>Burkholderia thailandensis E125 harbors a temperate bacteriophage specific for Burkholderia mallei.</title>
        <authorList>
            <person name="Woods D.E."/>
            <person name="Jeddeloh J.A."/>
            <person name="Fritz D.L."/>
            <person name="DeShazer D."/>
        </authorList>
    </citation>
    <scope>NUCLEOTIDE SEQUENCE [LARGE SCALE GENOMIC DNA]</scope>
</reference>
<evidence type="ECO:0000313" key="2">
    <source>
        <dbReference type="Proteomes" id="UP000000847"/>
    </source>
</evidence>
<keyword evidence="2" id="KW-1185">Reference proteome</keyword>
<dbReference type="RefSeq" id="NP_536392.1">
    <property type="nucleotide sequence ID" value="NC_003309.1"/>
</dbReference>
<accession>Q8W6R5</accession>
<name>Q8W6R5_9CAUD</name>
<proteinExistence type="predicted"/>
<protein>
    <submittedName>
        <fullName evidence="1">Gp36</fullName>
    </submittedName>
</protein>
<sequence length="166" mass="19267">MSGNSQFPKAALTPELSKPCIDKCGGIRKGVREKLSRLVARGKFWSRRQMSNHKARQIASGYNRNRVRRFQVDQGHLRKAITLVTEAFCERLGVQRAIEPSRNPNEINGRVMELLNENRRRLARNVAPRLQFIETLLFNIFLLPIGNRECRDDSDYRTERLHPRGN</sequence>
<dbReference type="KEGG" id="vg:929135"/>
<evidence type="ECO:0000313" key="1">
    <source>
        <dbReference type="EMBL" id="AAL40309.1"/>
    </source>
</evidence>
<dbReference type="Proteomes" id="UP000000847">
    <property type="component" value="Segment"/>
</dbReference>
<dbReference type="EMBL" id="AF447491">
    <property type="protein sequence ID" value="AAL40309.1"/>
    <property type="molecule type" value="Genomic_DNA"/>
</dbReference>
<gene>
    <name evidence="1" type="primary">36</name>
</gene>